<dbReference type="PANTHER" id="PTHR43221">
    <property type="entry name" value="PROTEASE HTPX"/>
    <property type="match status" value="1"/>
</dbReference>
<comment type="similarity">
    <text evidence="11">Belongs to the peptidase M48 family.</text>
</comment>
<dbReference type="AlphaFoldDB" id="A0A4V2PB16"/>
<keyword evidence="15" id="KW-1185">Reference proteome</keyword>
<feature type="transmembrane region" description="Helical" evidence="12">
    <location>
        <begin position="201"/>
        <end position="231"/>
    </location>
</feature>
<keyword evidence="4 12" id="KW-0812">Transmembrane</keyword>
<evidence type="ECO:0000313" key="15">
    <source>
        <dbReference type="Proteomes" id="UP000294856"/>
    </source>
</evidence>
<evidence type="ECO:0000256" key="5">
    <source>
        <dbReference type="ARBA" id="ARBA00022723"/>
    </source>
</evidence>
<feature type="domain" description="Peptidase M48" evidence="13">
    <location>
        <begin position="65"/>
        <end position="294"/>
    </location>
</feature>
<comment type="cofactor">
    <cofactor evidence="11">
        <name>Zn(2+)</name>
        <dbReference type="ChEBI" id="CHEBI:29105"/>
    </cofactor>
    <text evidence="11">Binds 1 zinc ion per subunit.</text>
</comment>
<dbReference type="Gene3D" id="3.30.2010.10">
    <property type="entry name" value="Metalloproteases ('zincins'), catalytic domain"/>
    <property type="match status" value="1"/>
</dbReference>
<dbReference type="STRING" id="1210063.GCA_001612665_03889"/>
<dbReference type="PANTHER" id="PTHR43221:SF1">
    <property type="entry name" value="PROTEASE HTPX"/>
    <property type="match status" value="1"/>
</dbReference>
<gene>
    <name evidence="14" type="ORF">DFR71_4642</name>
</gene>
<sequence>MGLPGFALSLIVVGMAFSAIFQGSVAVWVALAVFVGSGAVVFFRPTEFAIARVFFRFRRPTIPEQERLDHAWSLVTQSAGVRADTYRLWVEDSNDLNASAAAGHIVAVTRGALILPPHQLEALLAHELGHHLGGHSWATLLTYWYALPGRLLVRVLHWSTQLVFALAAGLTLGAAGGAMGGRAGSEAAGCLIGPIVRLFPLLWLALITLFFYSIHPLLVLLWTVPFVLAWFGRHQEKDADRVAAQLGYGPALLEILYGWLDAGHDDARRRNGLRANIFASHPSCASRIHALEKRLNSQ</sequence>
<evidence type="ECO:0000256" key="1">
    <source>
        <dbReference type="ARBA" id="ARBA00004651"/>
    </source>
</evidence>
<dbReference type="Pfam" id="PF01435">
    <property type="entry name" value="Peptidase_M48"/>
    <property type="match status" value="1"/>
</dbReference>
<proteinExistence type="inferred from homology"/>
<evidence type="ECO:0000256" key="7">
    <source>
        <dbReference type="ARBA" id="ARBA00022833"/>
    </source>
</evidence>
<protein>
    <submittedName>
        <fullName evidence="14">STE24 endopeptidase</fullName>
    </submittedName>
</protein>
<evidence type="ECO:0000256" key="8">
    <source>
        <dbReference type="ARBA" id="ARBA00022989"/>
    </source>
</evidence>
<feature type="transmembrane region" description="Helical" evidence="12">
    <location>
        <begin position="28"/>
        <end position="50"/>
    </location>
</feature>
<keyword evidence="5" id="KW-0479">Metal-binding</keyword>
<keyword evidence="3 11" id="KW-0645">Protease</keyword>
<feature type="transmembrane region" description="Helical" evidence="12">
    <location>
        <begin position="162"/>
        <end position="181"/>
    </location>
</feature>
<keyword evidence="2" id="KW-1003">Cell membrane</keyword>
<keyword evidence="8 12" id="KW-1133">Transmembrane helix</keyword>
<dbReference type="GO" id="GO:0046872">
    <property type="term" value="F:metal ion binding"/>
    <property type="evidence" value="ECO:0007669"/>
    <property type="project" value="UniProtKB-KW"/>
</dbReference>
<keyword evidence="6 11" id="KW-0378">Hydrolase</keyword>
<evidence type="ECO:0000256" key="3">
    <source>
        <dbReference type="ARBA" id="ARBA00022670"/>
    </source>
</evidence>
<dbReference type="GO" id="GO:0006508">
    <property type="term" value="P:proteolysis"/>
    <property type="evidence" value="ECO:0007669"/>
    <property type="project" value="UniProtKB-KW"/>
</dbReference>
<dbReference type="GO" id="GO:0005886">
    <property type="term" value="C:plasma membrane"/>
    <property type="evidence" value="ECO:0007669"/>
    <property type="project" value="UniProtKB-SubCell"/>
</dbReference>
<comment type="subcellular location">
    <subcellularLocation>
        <location evidence="1">Cell membrane</location>
        <topology evidence="1">Multi-pass membrane protein</topology>
    </subcellularLocation>
</comment>
<evidence type="ECO:0000256" key="12">
    <source>
        <dbReference type="SAM" id="Phobius"/>
    </source>
</evidence>
<reference evidence="14 15" key="1">
    <citation type="submission" date="2019-03" db="EMBL/GenBank/DDBJ databases">
        <title>Genomic Encyclopedia of Type Strains, Phase IV (KMG-IV): sequencing the most valuable type-strain genomes for metagenomic binning, comparative biology and taxonomic classification.</title>
        <authorList>
            <person name="Goeker M."/>
        </authorList>
    </citation>
    <scope>NUCLEOTIDE SEQUENCE [LARGE SCALE GENOMIC DNA]</scope>
    <source>
        <strain evidence="14 15">DSM 44684</strain>
    </source>
</reference>
<accession>A0A4V2PB16</accession>
<keyword evidence="10 12" id="KW-0472">Membrane</keyword>
<dbReference type="InterPro" id="IPR050083">
    <property type="entry name" value="HtpX_protease"/>
</dbReference>
<dbReference type="GO" id="GO:0004222">
    <property type="term" value="F:metalloendopeptidase activity"/>
    <property type="evidence" value="ECO:0007669"/>
    <property type="project" value="InterPro"/>
</dbReference>
<evidence type="ECO:0000256" key="6">
    <source>
        <dbReference type="ARBA" id="ARBA00022801"/>
    </source>
</evidence>
<keyword evidence="9 11" id="KW-0482">Metalloprotease</keyword>
<evidence type="ECO:0000313" key="14">
    <source>
        <dbReference type="EMBL" id="TCJ95725.1"/>
    </source>
</evidence>
<evidence type="ECO:0000256" key="4">
    <source>
        <dbReference type="ARBA" id="ARBA00022692"/>
    </source>
</evidence>
<name>A0A4V2PB16_9NOCA</name>
<evidence type="ECO:0000256" key="11">
    <source>
        <dbReference type="RuleBase" id="RU003983"/>
    </source>
</evidence>
<dbReference type="EMBL" id="SMFR01000003">
    <property type="protein sequence ID" value="TCJ95725.1"/>
    <property type="molecule type" value="Genomic_DNA"/>
</dbReference>
<comment type="caution">
    <text evidence="14">The sequence shown here is derived from an EMBL/GenBank/DDBJ whole genome shotgun (WGS) entry which is preliminary data.</text>
</comment>
<organism evidence="14 15">
    <name type="scientific">Nocardia alba</name>
    <dbReference type="NCBI Taxonomy" id="225051"/>
    <lineage>
        <taxon>Bacteria</taxon>
        <taxon>Bacillati</taxon>
        <taxon>Actinomycetota</taxon>
        <taxon>Actinomycetes</taxon>
        <taxon>Mycobacteriales</taxon>
        <taxon>Nocardiaceae</taxon>
        <taxon>Nocardia</taxon>
    </lineage>
</organism>
<evidence type="ECO:0000256" key="2">
    <source>
        <dbReference type="ARBA" id="ARBA00022475"/>
    </source>
</evidence>
<evidence type="ECO:0000259" key="13">
    <source>
        <dbReference type="Pfam" id="PF01435"/>
    </source>
</evidence>
<dbReference type="InterPro" id="IPR001915">
    <property type="entry name" value="Peptidase_M48"/>
</dbReference>
<keyword evidence="7 11" id="KW-0862">Zinc</keyword>
<dbReference type="Proteomes" id="UP000294856">
    <property type="component" value="Unassembled WGS sequence"/>
</dbReference>
<evidence type="ECO:0000256" key="9">
    <source>
        <dbReference type="ARBA" id="ARBA00023049"/>
    </source>
</evidence>
<evidence type="ECO:0000256" key="10">
    <source>
        <dbReference type="ARBA" id="ARBA00023136"/>
    </source>
</evidence>